<accession>A0A9J6GZS7</accession>
<organism evidence="2 3">
    <name type="scientific">Haemaphysalis longicornis</name>
    <name type="common">Bush tick</name>
    <dbReference type="NCBI Taxonomy" id="44386"/>
    <lineage>
        <taxon>Eukaryota</taxon>
        <taxon>Metazoa</taxon>
        <taxon>Ecdysozoa</taxon>
        <taxon>Arthropoda</taxon>
        <taxon>Chelicerata</taxon>
        <taxon>Arachnida</taxon>
        <taxon>Acari</taxon>
        <taxon>Parasitiformes</taxon>
        <taxon>Ixodida</taxon>
        <taxon>Ixodoidea</taxon>
        <taxon>Ixodidae</taxon>
        <taxon>Haemaphysalinae</taxon>
        <taxon>Haemaphysalis</taxon>
    </lineage>
</organism>
<dbReference type="OMA" id="TECEDTI"/>
<proteinExistence type="predicted"/>
<dbReference type="Proteomes" id="UP000821853">
    <property type="component" value="Unassembled WGS sequence"/>
</dbReference>
<dbReference type="InterPro" id="IPR048366">
    <property type="entry name" value="TNP-like_GBD"/>
</dbReference>
<sequence>MQLMRVKLATRVFSRSMSSGLKFYTDQKVINSRDAMGTIAFTERMNDLFDAMNRRYPAEGVRNSSPDLAVIKDSVQWLDDWERELQSGAIMKESFLTQTTAEGLRVTMLSTLELTEYLLSKCNFKYVLTAKFNQDPLERFLERQDKQRVTTTIRDMHTFPQLYRMLSVLQPAKTTQIRKL</sequence>
<evidence type="ECO:0000259" key="1">
    <source>
        <dbReference type="Pfam" id="PF21788"/>
    </source>
</evidence>
<gene>
    <name evidence="2" type="ORF">HPB48_025895</name>
</gene>
<dbReference type="Pfam" id="PF21788">
    <property type="entry name" value="TNP-like_GBD"/>
    <property type="match status" value="1"/>
</dbReference>
<comment type="caution">
    <text evidence="2">The sequence shown here is derived from an EMBL/GenBank/DDBJ whole genome shotgun (WGS) entry which is preliminary data.</text>
</comment>
<dbReference type="OrthoDB" id="6613714at2759"/>
<keyword evidence="3" id="KW-1185">Reference proteome</keyword>
<dbReference type="AlphaFoldDB" id="A0A9J6GZS7"/>
<evidence type="ECO:0000313" key="3">
    <source>
        <dbReference type="Proteomes" id="UP000821853"/>
    </source>
</evidence>
<dbReference type="EMBL" id="JABSTR010001326">
    <property type="protein sequence ID" value="KAH9383951.1"/>
    <property type="molecule type" value="Genomic_DNA"/>
</dbReference>
<evidence type="ECO:0000313" key="2">
    <source>
        <dbReference type="EMBL" id="KAH9383951.1"/>
    </source>
</evidence>
<protein>
    <recommendedName>
        <fullName evidence="1">Transposable element P transposase-like GTP-binding insertion domain-containing protein</fullName>
    </recommendedName>
</protein>
<name>A0A9J6GZS7_HAELO</name>
<reference evidence="2 3" key="1">
    <citation type="journal article" date="2020" name="Cell">
        <title>Large-Scale Comparative Analyses of Tick Genomes Elucidate Their Genetic Diversity and Vector Capacities.</title>
        <authorList>
            <consortium name="Tick Genome and Microbiome Consortium (TIGMIC)"/>
            <person name="Jia N."/>
            <person name="Wang J."/>
            <person name="Shi W."/>
            <person name="Du L."/>
            <person name="Sun Y."/>
            <person name="Zhan W."/>
            <person name="Jiang J.F."/>
            <person name="Wang Q."/>
            <person name="Zhang B."/>
            <person name="Ji P."/>
            <person name="Bell-Sakyi L."/>
            <person name="Cui X.M."/>
            <person name="Yuan T.T."/>
            <person name="Jiang B.G."/>
            <person name="Yang W.F."/>
            <person name="Lam T.T."/>
            <person name="Chang Q.C."/>
            <person name="Ding S.J."/>
            <person name="Wang X.J."/>
            <person name="Zhu J.G."/>
            <person name="Ruan X.D."/>
            <person name="Zhao L."/>
            <person name="Wei J.T."/>
            <person name="Ye R.Z."/>
            <person name="Que T.C."/>
            <person name="Du C.H."/>
            <person name="Zhou Y.H."/>
            <person name="Cheng J.X."/>
            <person name="Dai P.F."/>
            <person name="Guo W.B."/>
            <person name="Han X.H."/>
            <person name="Huang E.J."/>
            <person name="Li L.F."/>
            <person name="Wei W."/>
            <person name="Gao Y.C."/>
            <person name="Liu J.Z."/>
            <person name="Shao H.Z."/>
            <person name="Wang X."/>
            <person name="Wang C.C."/>
            <person name="Yang T.C."/>
            <person name="Huo Q.B."/>
            <person name="Li W."/>
            <person name="Chen H.Y."/>
            <person name="Chen S.E."/>
            <person name="Zhou L.G."/>
            <person name="Ni X.B."/>
            <person name="Tian J.H."/>
            <person name="Sheng Y."/>
            <person name="Liu T."/>
            <person name="Pan Y.S."/>
            <person name="Xia L.Y."/>
            <person name="Li J."/>
            <person name="Zhao F."/>
            <person name="Cao W.C."/>
        </authorList>
    </citation>
    <scope>NUCLEOTIDE SEQUENCE [LARGE SCALE GENOMIC DNA]</scope>
    <source>
        <strain evidence="2">HaeL-2018</strain>
    </source>
</reference>
<feature type="domain" description="Transposable element P transposase-like GTP-binding insertion" evidence="1">
    <location>
        <begin position="2"/>
        <end position="57"/>
    </location>
</feature>
<dbReference type="VEuPathDB" id="VectorBase:HLOH_058255"/>